<feature type="DNA-binding region" description="H-T-H motif" evidence="4">
    <location>
        <begin position="34"/>
        <end position="53"/>
    </location>
</feature>
<keyword evidence="3" id="KW-0804">Transcription</keyword>
<organism evidence="6 7">
    <name type="scientific">Mycolicibacterium celeriflavum</name>
    <name type="common">Mycobacterium celeriflavum</name>
    <dbReference type="NCBI Taxonomy" id="1249101"/>
    <lineage>
        <taxon>Bacteria</taxon>
        <taxon>Bacillati</taxon>
        <taxon>Actinomycetota</taxon>
        <taxon>Actinomycetes</taxon>
        <taxon>Mycobacteriales</taxon>
        <taxon>Mycobacteriaceae</taxon>
        <taxon>Mycolicibacterium</taxon>
    </lineage>
</organism>
<feature type="domain" description="HTH tetR-type" evidence="5">
    <location>
        <begin position="11"/>
        <end position="71"/>
    </location>
</feature>
<dbReference type="PANTHER" id="PTHR47506:SF1">
    <property type="entry name" value="HTH-TYPE TRANSCRIPTIONAL REGULATOR YJDC"/>
    <property type="match status" value="1"/>
</dbReference>
<dbReference type="KEGG" id="mcee:MCEL_16640"/>
<gene>
    <name evidence="6" type="ORF">MCEL_16640</name>
</gene>
<keyword evidence="2 4" id="KW-0238">DNA-binding</keyword>
<dbReference type="Pfam" id="PF16925">
    <property type="entry name" value="TetR_C_13"/>
    <property type="match status" value="1"/>
</dbReference>
<evidence type="ECO:0000256" key="1">
    <source>
        <dbReference type="ARBA" id="ARBA00023015"/>
    </source>
</evidence>
<dbReference type="PROSITE" id="PS50977">
    <property type="entry name" value="HTH_TETR_2"/>
    <property type="match status" value="1"/>
</dbReference>
<dbReference type="Proteomes" id="UP000466431">
    <property type="component" value="Chromosome"/>
</dbReference>
<keyword evidence="7" id="KW-1185">Reference proteome</keyword>
<dbReference type="InterPro" id="IPR023772">
    <property type="entry name" value="DNA-bd_HTH_TetR-type_CS"/>
</dbReference>
<evidence type="ECO:0000313" key="6">
    <source>
        <dbReference type="EMBL" id="BBY43369.1"/>
    </source>
</evidence>
<evidence type="ECO:0000256" key="2">
    <source>
        <dbReference type="ARBA" id="ARBA00023125"/>
    </source>
</evidence>
<dbReference type="InterPro" id="IPR011075">
    <property type="entry name" value="TetR_C"/>
</dbReference>
<dbReference type="InterPro" id="IPR009057">
    <property type="entry name" value="Homeodomain-like_sf"/>
</dbReference>
<protein>
    <submittedName>
        <fullName evidence="6">TetR family transcriptional regulator</fullName>
    </submittedName>
</protein>
<dbReference type="AlphaFoldDB" id="A0A7I7RHM8"/>
<dbReference type="InterPro" id="IPR036271">
    <property type="entry name" value="Tet_transcr_reg_TetR-rel_C_sf"/>
</dbReference>
<dbReference type="PANTHER" id="PTHR47506">
    <property type="entry name" value="TRANSCRIPTIONAL REGULATORY PROTEIN"/>
    <property type="match status" value="1"/>
</dbReference>
<dbReference type="SUPFAM" id="SSF46689">
    <property type="entry name" value="Homeodomain-like"/>
    <property type="match status" value="1"/>
</dbReference>
<accession>A0A7I7RHM8</accession>
<name>A0A7I7RHM8_MYCCF</name>
<sequence length="204" mass="22259">MRMASRGRPRTFDRTQALERAMEVFWQHGYDGASMTELTTSMGINSPSLYGAFGSKEELFREAVAHYDQTLGATAAADLRDRPTAREAIAAVLRHHAHVFCDPDKPRGCMIVLAATTCTDRTRSVHEHLAQWRIATEDAFRARVERGIADGDVPAGADAATIAAFYNTVNHGMAIQARDGADRTKLSAIAEAAIAAWDSLVRAQ</sequence>
<dbReference type="Gene3D" id="1.10.10.60">
    <property type="entry name" value="Homeodomain-like"/>
    <property type="match status" value="1"/>
</dbReference>
<dbReference type="Gene3D" id="1.10.357.10">
    <property type="entry name" value="Tetracycline Repressor, domain 2"/>
    <property type="match status" value="1"/>
</dbReference>
<dbReference type="InterPro" id="IPR001647">
    <property type="entry name" value="HTH_TetR"/>
</dbReference>
<dbReference type="PRINTS" id="PR00455">
    <property type="entry name" value="HTHTETR"/>
</dbReference>
<evidence type="ECO:0000259" key="5">
    <source>
        <dbReference type="PROSITE" id="PS50977"/>
    </source>
</evidence>
<proteinExistence type="predicted"/>
<dbReference type="GO" id="GO:0003677">
    <property type="term" value="F:DNA binding"/>
    <property type="evidence" value="ECO:0007669"/>
    <property type="project" value="UniProtKB-UniRule"/>
</dbReference>
<evidence type="ECO:0000256" key="3">
    <source>
        <dbReference type="ARBA" id="ARBA00023163"/>
    </source>
</evidence>
<evidence type="ECO:0000313" key="7">
    <source>
        <dbReference type="Proteomes" id="UP000466431"/>
    </source>
</evidence>
<keyword evidence="1" id="KW-0805">Transcription regulation</keyword>
<reference evidence="6 7" key="1">
    <citation type="journal article" date="2019" name="Emerg. Microbes Infect.">
        <title>Comprehensive subspecies identification of 175 nontuberculous mycobacteria species based on 7547 genomic profiles.</title>
        <authorList>
            <person name="Matsumoto Y."/>
            <person name="Kinjo T."/>
            <person name="Motooka D."/>
            <person name="Nabeya D."/>
            <person name="Jung N."/>
            <person name="Uechi K."/>
            <person name="Horii T."/>
            <person name="Iida T."/>
            <person name="Fujita J."/>
            <person name="Nakamura S."/>
        </authorList>
    </citation>
    <scope>NUCLEOTIDE SEQUENCE [LARGE SCALE GENOMIC DNA]</scope>
    <source>
        <strain evidence="6 7">JCM 18439</strain>
    </source>
</reference>
<evidence type="ECO:0000256" key="4">
    <source>
        <dbReference type="PROSITE-ProRule" id="PRU00335"/>
    </source>
</evidence>
<dbReference type="Pfam" id="PF00440">
    <property type="entry name" value="TetR_N"/>
    <property type="match status" value="1"/>
</dbReference>
<dbReference type="SUPFAM" id="SSF48498">
    <property type="entry name" value="Tetracyclin repressor-like, C-terminal domain"/>
    <property type="match status" value="1"/>
</dbReference>
<dbReference type="EMBL" id="AP022591">
    <property type="protein sequence ID" value="BBY43369.1"/>
    <property type="molecule type" value="Genomic_DNA"/>
</dbReference>
<dbReference type="PROSITE" id="PS01081">
    <property type="entry name" value="HTH_TETR_1"/>
    <property type="match status" value="1"/>
</dbReference>